<gene>
    <name evidence="3" type="ORF">UFOPK3992_00619</name>
</gene>
<dbReference type="InterPro" id="IPR003675">
    <property type="entry name" value="Rce1/LyrA-like_dom"/>
</dbReference>
<keyword evidence="1" id="KW-0472">Membrane</keyword>
<accession>A0A6J7P854</accession>
<evidence type="ECO:0000313" key="3">
    <source>
        <dbReference type="EMBL" id="CAB5000685.1"/>
    </source>
</evidence>
<protein>
    <submittedName>
        <fullName evidence="3">Unannotated protein</fullName>
    </submittedName>
</protein>
<feature type="domain" description="CAAX prenyl protease 2/Lysostaphin resistance protein A-like" evidence="2">
    <location>
        <begin position="160"/>
        <end position="251"/>
    </location>
</feature>
<evidence type="ECO:0000256" key="1">
    <source>
        <dbReference type="SAM" id="Phobius"/>
    </source>
</evidence>
<organism evidence="3">
    <name type="scientific">freshwater metagenome</name>
    <dbReference type="NCBI Taxonomy" id="449393"/>
    <lineage>
        <taxon>unclassified sequences</taxon>
        <taxon>metagenomes</taxon>
        <taxon>ecological metagenomes</taxon>
    </lineage>
</organism>
<dbReference type="Pfam" id="PF02517">
    <property type="entry name" value="Rce1-like"/>
    <property type="match status" value="1"/>
</dbReference>
<keyword evidence="1" id="KW-0812">Transmembrane</keyword>
<dbReference type="EMBL" id="CAFBOZ010000070">
    <property type="protein sequence ID" value="CAB5000685.1"/>
    <property type="molecule type" value="Genomic_DNA"/>
</dbReference>
<keyword evidence="1" id="KW-1133">Transmembrane helix</keyword>
<feature type="transmembrane region" description="Helical" evidence="1">
    <location>
        <begin position="211"/>
        <end position="232"/>
    </location>
</feature>
<dbReference type="GO" id="GO:0080120">
    <property type="term" value="P:CAAX-box protein maturation"/>
    <property type="evidence" value="ECO:0007669"/>
    <property type="project" value="UniProtKB-ARBA"/>
</dbReference>
<proteinExistence type="predicted"/>
<feature type="transmembrane region" description="Helical" evidence="1">
    <location>
        <begin position="29"/>
        <end position="49"/>
    </location>
</feature>
<feature type="transmembrane region" description="Helical" evidence="1">
    <location>
        <begin position="78"/>
        <end position="100"/>
    </location>
</feature>
<name>A0A6J7P854_9ZZZZ</name>
<feature type="transmembrane region" description="Helical" evidence="1">
    <location>
        <begin position="120"/>
        <end position="140"/>
    </location>
</feature>
<feature type="transmembrane region" description="Helical" evidence="1">
    <location>
        <begin position="238"/>
        <end position="259"/>
    </location>
</feature>
<reference evidence="3" key="1">
    <citation type="submission" date="2020-05" db="EMBL/GenBank/DDBJ databases">
        <authorList>
            <person name="Chiriac C."/>
            <person name="Salcher M."/>
            <person name="Ghai R."/>
            <person name="Kavagutti S V."/>
        </authorList>
    </citation>
    <scope>NUCLEOTIDE SEQUENCE</scope>
</reference>
<dbReference type="AlphaFoldDB" id="A0A6J7P854"/>
<sequence length="267" mass="29018">MTNVAPQEPISPPRPGVGLPSARTLTVEVWIVMLLSIAASGIRAFIYLADSLTLGVPLKQQVASIVVSYAPDRPWLDLSYQVVNIGLALVPVALVLYLLYRSGEGPGVIGIDRTQPLRDLWRGALLAAVLGSAGLVFYLVAFRFGASVQIQAVNLTGQWWTIPIEVLSAAENAILEEVIVLAYLLHRLKQLGWRPGQAIAASALLRGAYHLYQGFGGFVGNVVMGSVFGWLYTRWNRVMPFIVAHFIIDAVAFIGYSALHGKVSWIP</sequence>
<evidence type="ECO:0000259" key="2">
    <source>
        <dbReference type="Pfam" id="PF02517"/>
    </source>
</evidence>
<dbReference type="GO" id="GO:0004175">
    <property type="term" value="F:endopeptidase activity"/>
    <property type="evidence" value="ECO:0007669"/>
    <property type="project" value="UniProtKB-ARBA"/>
</dbReference>